<dbReference type="PANTHER" id="PTHR43047:SF72">
    <property type="entry name" value="OSMOSENSING HISTIDINE PROTEIN KINASE SLN1"/>
    <property type="match status" value="1"/>
</dbReference>
<dbReference type="SUPFAM" id="SSF47384">
    <property type="entry name" value="Homodimeric domain of signal transducing histidine kinase"/>
    <property type="match status" value="1"/>
</dbReference>
<dbReference type="InterPro" id="IPR011006">
    <property type="entry name" value="CheY-like_superfamily"/>
</dbReference>
<dbReference type="Pfam" id="PF00072">
    <property type="entry name" value="Response_reg"/>
    <property type="match status" value="1"/>
</dbReference>
<dbReference type="PRINTS" id="PR00344">
    <property type="entry name" value="BCTRLSENSOR"/>
</dbReference>
<gene>
    <name evidence="11" type="ORF">ELS83_19820</name>
</gene>
<dbReference type="EMBL" id="RZNH01000050">
    <property type="protein sequence ID" value="NOU62052.1"/>
    <property type="molecule type" value="Genomic_DNA"/>
</dbReference>
<feature type="domain" description="PAS" evidence="9">
    <location>
        <begin position="298"/>
        <end position="352"/>
    </location>
</feature>
<evidence type="ECO:0000259" key="9">
    <source>
        <dbReference type="PROSITE" id="PS50112"/>
    </source>
</evidence>
<keyword evidence="3 6" id="KW-0597">Phosphoprotein</keyword>
<evidence type="ECO:0000259" key="10">
    <source>
        <dbReference type="PROSITE" id="PS50113"/>
    </source>
</evidence>
<protein>
    <recommendedName>
        <fullName evidence="2">histidine kinase</fullName>
        <ecNumber evidence="2">2.7.13.3</ecNumber>
    </recommendedName>
</protein>
<evidence type="ECO:0000256" key="5">
    <source>
        <dbReference type="ARBA" id="ARBA00022777"/>
    </source>
</evidence>
<dbReference type="PROSITE" id="PS50109">
    <property type="entry name" value="HIS_KIN"/>
    <property type="match status" value="1"/>
</dbReference>
<dbReference type="Pfam" id="PF08447">
    <property type="entry name" value="PAS_3"/>
    <property type="match status" value="1"/>
</dbReference>
<dbReference type="InterPro" id="IPR036890">
    <property type="entry name" value="HATPase_C_sf"/>
</dbReference>
<dbReference type="CDD" id="cd00082">
    <property type="entry name" value="HisKA"/>
    <property type="match status" value="1"/>
</dbReference>
<evidence type="ECO:0000313" key="12">
    <source>
        <dbReference type="Proteomes" id="UP000732105"/>
    </source>
</evidence>
<dbReference type="PANTHER" id="PTHR43047">
    <property type="entry name" value="TWO-COMPONENT HISTIDINE PROTEIN KINASE"/>
    <property type="match status" value="1"/>
</dbReference>
<evidence type="ECO:0000256" key="2">
    <source>
        <dbReference type="ARBA" id="ARBA00012438"/>
    </source>
</evidence>
<dbReference type="Proteomes" id="UP000732105">
    <property type="component" value="Unassembled WGS sequence"/>
</dbReference>
<evidence type="ECO:0000256" key="6">
    <source>
        <dbReference type="PROSITE-ProRule" id="PRU00169"/>
    </source>
</evidence>
<feature type="modified residue" description="4-aspartylphosphate" evidence="6">
    <location>
        <position position="861"/>
    </location>
</feature>
<organism evidence="11 12">
    <name type="scientific">Marinifilum caeruleilacunae</name>
    <dbReference type="NCBI Taxonomy" id="2499076"/>
    <lineage>
        <taxon>Bacteria</taxon>
        <taxon>Pseudomonadati</taxon>
        <taxon>Bacteroidota</taxon>
        <taxon>Bacteroidia</taxon>
        <taxon>Marinilabiliales</taxon>
        <taxon>Marinifilaceae</taxon>
    </lineage>
</organism>
<dbReference type="SUPFAM" id="SSF52172">
    <property type="entry name" value="CheY-like"/>
    <property type="match status" value="1"/>
</dbReference>
<dbReference type="EC" id="2.7.13.3" evidence="2"/>
<dbReference type="RefSeq" id="WP_171597312.1">
    <property type="nucleotide sequence ID" value="NZ_RZNH01000050.1"/>
</dbReference>
<dbReference type="InterPro" id="IPR003661">
    <property type="entry name" value="HisK_dim/P_dom"/>
</dbReference>
<dbReference type="InterPro" id="IPR000700">
    <property type="entry name" value="PAS-assoc_C"/>
</dbReference>
<dbReference type="InterPro" id="IPR036097">
    <property type="entry name" value="HisK_dim/P_sf"/>
</dbReference>
<dbReference type="InterPro" id="IPR003594">
    <property type="entry name" value="HATPase_dom"/>
</dbReference>
<dbReference type="SMART" id="SM00387">
    <property type="entry name" value="HATPase_c"/>
    <property type="match status" value="1"/>
</dbReference>
<feature type="domain" description="Histidine kinase" evidence="7">
    <location>
        <begin position="570"/>
        <end position="788"/>
    </location>
</feature>
<proteinExistence type="predicted"/>
<dbReference type="PROSITE" id="PS50112">
    <property type="entry name" value="PAS"/>
    <property type="match status" value="2"/>
</dbReference>
<dbReference type="PROSITE" id="PS50110">
    <property type="entry name" value="RESPONSE_REGULATORY"/>
    <property type="match status" value="1"/>
</dbReference>
<dbReference type="CDD" id="cd00130">
    <property type="entry name" value="PAS"/>
    <property type="match status" value="2"/>
</dbReference>
<dbReference type="NCBIfam" id="TIGR00229">
    <property type="entry name" value="sensory_box"/>
    <property type="match status" value="2"/>
</dbReference>
<comment type="caution">
    <text evidence="11">The sequence shown here is derived from an EMBL/GenBank/DDBJ whole genome shotgun (WGS) entry which is preliminary data.</text>
</comment>
<evidence type="ECO:0000259" key="7">
    <source>
        <dbReference type="PROSITE" id="PS50109"/>
    </source>
</evidence>
<feature type="domain" description="PAC" evidence="10">
    <location>
        <begin position="371"/>
        <end position="423"/>
    </location>
</feature>
<evidence type="ECO:0000256" key="1">
    <source>
        <dbReference type="ARBA" id="ARBA00000085"/>
    </source>
</evidence>
<dbReference type="SUPFAM" id="SSF55874">
    <property type="entry name" value="ATPase domain of HSP90 chaperone/DNA topoisomerase II/histidine kinase"/>
    <property type="match status" value="1"/>
</dbReference>
<dbReference type="SMART" id="SM00091">
    <property type="entry name" value="PAS"/>
    <property type="match status" value="3"/>
</dbReference>
<dbReference type="InterPro" id="IPR000014">
    <property type="entry name" value="PAS"/>
</dbReference>
<dbReference type="SMART" id="SM00388">
    <property type="entry name" value="HisKA"/>
    <property type="match status" value="1"/>
</dbReference>
<dbReference type="InterPro" id="IPR001789">
    <property type="entry name" value="Sig_transdc_resp-reg_receiver"/>
</dbReference>
<name>A0ABX1X0X7_9BACT</name>
<dbReference type="Gene3D" id="3.30.565.10">
    <property type="entry name" value="Histidine kinase-like ATPase, C-terminal domain"/>
    <property type="match status" value="1"/>
</dbReference>
<dbReference type="SMART" id="SM00448">
    <property type="entry name" value="REC"/>
    <property type="match status" value="1"/>
</dbReference>
<evidence type="ECO:0000256" key="4">
    <source>
        <dbReference type="ARBA" id="ARBA00022679"/>
    </source>
</evidence>
<feature type="domain" description="Response regulatory" evidence="8">
    <location>
        <begin position="811"/>
        <end position="926"/>
    </location>
</feature>
<dbReference type="Pfam" id="PF00512">
    <property type="entry name" value="HisKA"/>
    <property type="match status" value="1"/>
</dbReference>
<dbReference type="Gene3D" id="3.30.450.20">
    <property type="entry name" value="PAS domain"/>
    <property type="match status" value="3"/>
</dbReference>
<comment type="catalytic activity">
    <reaction evidence="1">
        <text>ATP + protein L-histidine = ADP + protein N-phospho-L-histidine.</text>
        <dbReference type="EC" id="2.7.13.3"/>
    </reaction>
</comment>
<keyword evidence="12" id="KW-1185">Reference proteome</keyword>
<sequence length="926" mass="106912">MKFIQNSFYKELLHNSGAAMFLFDVDGKIIDANKAACDGLGYSREELLEKSVPDIDVNFSRKELVLKIYDKLSKNKSETIYSEHLRKDGTSLKVEVQLSLIEWEKEEIVFGIVRDLSELEKTKEQLSIHVTTLEKLNEIIRSKDELTLRMRNVLQLILGVFKLDRCYLIPSSKIEKQLLSLPIECSSCRCKSIFTAGNFEQIRKEIESNYKGEYRNGSVDFNFELLQSTGEYCNEESQIEEFVVELEEEGVYTYLLGIQRCSSMEDWSYFDKRLFTDILARLKDALRIYTYNVHLEDRETKYRLLYDNAPLSYQSLNIDGNFIDVNETWLNVLGYEREEIIGSSYADLLHEDWKAHFEKNFPLFKARGYVHDVQFKIRHKKGHYLDISFEGCVGYHPDGSFRQTYCVFQDITLKKKAEEEIEKFNQRFRTFVERVPIPLCHVNFATGELLYMNQKFKDLFGYSLEDIPNIEDWWPKAYPDKEYRAWVMDNWAKAVEYGKENNTDITPDMYNVTCKDGNEKQVIISGVVLGEDFLASFVDLTAQKVAEKELLTAKERAEESEKLKTAFLANMSHEIRTPMNGILGFADLLKSPKLSGEKQQKYIDIIHESGERMLSTINDIIEISKIETNQIEPIFSEVNVNESLEHYYHFFKPEAKSKQLSFTYAGMERHKDMLILADQAMLDSIVTNLLKNAIKYTHKGEIEFGCEELEGFLKFYVRDTGIGIPKEMHKYVFDRFRQVKVENEKAIEGSGLGLSIVKAYVEMLGGSICLDSSEGEGSEFIFTLPLRKIPVIDKKGSKMLGTNSEINKKLKILLAEDDESTRMYMSIILEDITHELLLAKNGEIAVEMFKQNSDIDLVLMDMKMPIMDGYKATEMIREMNKDVPIIAQTAFALIGDRDKTLNAGCTEFITKPVKAEELKELIGKVV</sequence>
<keyword evidence="5" id="KW-0418">Kinase</keyword>
<dbReference type="InterPro" id="IPR035965">
    <property type="entry name" value="PAS-like_dom_sf"/>
</dbReference>
<dbReference type="PROSITE" id="PS50113">
    <property type="entry name" value="PAC"/>
    <property type="match status" value="1"/>
</dbReference>
<feature type="domain" description="PAS" evidence="9">
    <location>
        <begin position="5"/>
        <end position="51"/>
    </location>
</feature>
<evidence type="ECO:0000313" key="11">
    <source>
        <dbReference type="EMBL" id="NOU62052.1"/>
    </source>
</evidence>
<dbReference type="Gene3D" id="1.10.287.130">
    <property type="match status" value="1"/>
</dbReference>
<accession>A0ABX1X0X7</accession>
<dbReference type="Pfam" id="PF02518">
    <property type="entry name" value="HATPase_c"/>
    <property type="match status" value="1"/>
</dbReference>
<dbReference type="InterPro" id="IPR004358">
    <property type="entry name" value="Sig_transdc_His_kin-like_C"/>
</dbReference>
<dbReference type="Pfam" id="PF13426">
    <property type="entry name" value="PAS_9"/>
    <property type="match status" value="1"/>
</dbReference>
<evidence type="ECO:0000259" key="8">
    <source>
        <dbReference type="PROSITE" id="PS50110"/>
    </source>
</evidence>
<dbReference type="InterPro" id="IPR013655">
    <property type="entry name" value="PAS_fold_3"/>
</dbReference>
<keyword evidence="4" id="KW-0808">Transferase</keyword>
<dbReference type="Gene3D" id="3.40.50.2300">
    <property type="match status" value="1"/>
</dbReference>
<dbReference type="InterPro" id="IPR005467">
    <property type="entry name" value="His_kinase_dom"/>
</dbReference>
<dbReference type="Pfam" id="PF13188">
    <property type="entry name" value="PAS_8"/>
    <property type="match status" value="1"/>
</dbReference>
<evidence type="ECO:0000256" key="3">
    <source>
        <dbReference type="ARBA" id="ARBA00022553"/>
    </source>
</evidence>
<reference evidence="11 12" key="1">
    <citation type="submission" date="2018-12" db="EMBL/GenBank/DDBJ databases">
        <title>Marinifilum JC070 sp. nov., a marine bacterium isolated from Yongle Blue Hole in the South China Sea.</title>
        <authorList>
            <person name="Fu T."/>
        </authorList>
    </citation>
    <scope>NUCLEOTIDE SEQUENCE [LARGE SCALE GENOMIC DNA]</scope>
    <source>
        <strain evidence="11 12">JC070</strain>
    </source>
</reference>
<dbReference type="SUPFAM" id="SSF55785">
    <property type="entry name" value="PYP-like sensor domain (PAS domain)"/>
    <property type="match status" value="3"/>
</dbReference>
<dbReference type="CDD" id="cd17546">
    <property type="entry name" value="REC_hyHK_CKI1_RcsC-like"/>
    <property type="match status" value="1"/>
</dbReference>